<dbReference type="AlphaFoldDB" id="A0AAJ1WTN7"/>
<feature type="transmembrane region" description="Helical" evidence="10">
    <location>
        <begin position="62"/>
        <end position="82"/>
    </location>
</feature>
<comment type="similarity">
    <text evidence="7 10">Belongs to the fluoride channel Fluc/FEX (TC 1.A.43) family.</text>
</comment>
<dbReference type="Proteomes" id="UP001238450">
    <property type="component" value="Unassembled WGS sequence"/>
</dbReference>
<comment type="subcellular location">
    <subcellularLocation>
        <location evidence="1 10">Cell membrane</location>
        <topology evidence="1 10">Multi-pass membrane protein</topology>
    </subcellularLocation>
</comment>
<evidence type="ECO:0000256" key="3">
    <source>
        <dbReference type="ARBA" id="ARBA00022692"/>
    </source>
</evidence>
<comment type="caution">
    <text evidence="11">The sequence shown here is derived from an EMBL/GenBank/DDBJ whole genome shotgun (WGS) entry which is preliminary data.</text>
</comment>
<reference evidence="11 12" key="1">
    <citation type="submission" date="2023-07" db="EMBL/GenBank/DDBJ databases">
        <title>Genomic Encyclopedia of Type Strains, Phase IV (KMG-IV): sequencing the most valuable type-strain genomes for metagenomic binning, comparative biology and taxonomic classification.</title>
        <authorList>
            <person name="Goeker M."/>
        </authorList>
    </citation>
    <scope>NUCLEOTIDE SEQUENCE [LARGE SCALE GENOMIC DNA]</scope>
    <source>
        <strain evidence="11 12">DSM 46876</strain>
    </source>
</reference>
<keyword evidence="12" id="KW-1185">Reference proteome</keyword>
<dbReference type="GO" id="GO:0062054">
    <property type="term" value="F:fluoride channel activity"/>
    <property type="evidence" value="ECO:0007669"/>
    <property type="project" value="UniProtKB-UniRule"/>
</dbReference>
<keyword evidence="2 10" id="KW-1003">Cell membrane</keyword>
<keyword evidence="10" id="KW-0915">Sodium</keyword>
<keyword evidence="10" id="KW-0406">Ion transport</keyword>
<dbReference type="PANTHER" id="PTHR28259">
    <property type="entry name" value="FLUORIDE EXPORT PROTEIN 1-RELATED"/>
    <property type="match status" value="1"/>
</dbReference>
<evidence type="ECO:0000256" key="1">
    <source>
        <dbReference type="ARBA" id="ARBA00004651"/>
    </source>
</evidence>
<evidence type="ECO:0000256" key="10">
    <source>
        <dbReference type="HAMAP-Rule" id="MF_00454"/>
    </source>
</evidence>
<feature type="transmembrane region" description="Helical" evidence="10">
    <location>
        <begin position="94"/>
        <end position="117"/>
    </location>
</feature>
<dbReference type="RefSeq" id="WP_307254436.1">
    <property type="nucleotide sequence ID" value="NZ_JAUSUV010000014.1"/>
</dbReference>
<evidence type="ECO:0000256" key="5">
    <source>
        <dbReference type="ARBA" id="ARBA00023136"/>
    </source>
</evidence>
<dbReference type="GO" id="GO:0140114">
    <property type="term" value="P:cellular detoxification of fluoride"/>
    <property type="evidence" value="ECO:0007669"/>
    <property type="project" value="UniProtKB-UniRule"/>
</dbReference>
<dbReference type="GO" id="GO:0046872">
    <property type="term" value="F:metal ion binding"/>
    <property type="evidence" value="ECO:0007669"/>
    <property type="project" value="UniProtKB-KW"/>
</dbReference>
<keyword evidence="4 10" id="KW-1133">Transmembrane helix</keyword>
<feature type="binding site" evidence="10">
    <location>
        <position position="77"/>
    </location>
    <ligand>
        <name>Na(+)</name>
        <dbReference type="ChEBI" id="CHEBI:29101"/>
        <note>structural</note>
    </ligand>
</feature>
<comment type="function">
    <text evidence="9 10">Fluoride-specific ion channel. Important for reducing fluoride concentration in the cell, thus reducing its toxicity.</text>
</comment>
<gene>
    <name evidence="10" type="primary">fluC</name>
    <name evidence="10" type="synonym">crcB</name>
    <name evidence="11" type="ORF">J2Z48_002801</name>
</gene>
<dbReference type="HAMAP" id="MF_00454">
    <property type="entry name" value="FluC"/>
    <property type="match status" value="1"/>
</dbReference>
<keyword evidence="5 10" id="KW-0472">Membrane</keyword>
<name>A0AAJ1WTN7_9BACL</name>
<keyword evidence="3 10" id="KW-0812">Transmembrane</keyword>
<evidence type="ECO:0000313" key="11">
    <source>
        <dbReference type="EMBL" id="MDQ0418598.1"/>
    </source>
</evidence>
<dbReference type="InterPro" id="IPR003691">
    <property type="entry name" value="FluC"/>
</dbReference>
<dbReference type="Pfam" id="PF02537">
    <property type="entry name" value="CRCB"/>
    <property type="match status" value="1"/>
</dbReference>
<evidence type="ECO:0000256" key="6">
    <source>
        <dbReference type="ARBA" id="ARBA00023303"/>
    </source>
</evidence>
<evidence type="ECO:0000256" key="7">
    <source>
        <dbReference type="ARBA" id="ARBA00035120"/>
    </source>
</evidence>
<evidence type="ECO:0000313" key="12">
    <source>
        <dbReference type="Proteomes" id="UP001238450"/>
    </source>
</evidence>
<evidence type="ECO:0000256" key="9">
    <source>
        <dbReference type="ARBA" id="ARBA00049940"/>
    </source>
</evidence>
<evidence type="ECO:0000256" key="8">
    <source>
        <dbReference type="ARBA" id="ARBA00035585"/>
    </source>
</evidence>
<comment type="catalytic activity">
    <reaction evidence="8">
        <text>fluoride(in) = fluoride(out)</text>
        <dbReference type="Rhea" id="RHEA:76159"/>
        <dbReference type="ChEBI" id="CHEBI:17051"/>
    </reaction>
    <physiologicalReaction direction="left-to-right" evidence="8">
        <dbReference type="Rhea" id="RHEA:76160"/>
    </physiologicalReaction>
</comment>
<feature type="transmembrane region" description="Helical" evidence="10">
    <location>
        <begin position="30"/>
        <end position="50"/>
    </location>
</feature>
<dbReference type="PANTHER" id="PTHR28259:SF1">
    <property type="entry name" value="FLUORIDE EXPORT PROTEIN 1-RELATED"/>
    <property type="match status" value="1"/>
</dbReference>
<proteinExistence type="inferred from homology"/>
<evidence type="ECO:0000256" key="2">
    <source>
        <dbReference type="ARBA" id="ARBA00022475"/>
    </source>
</evidence>
<keyword evidence="10" id="KW-0813">Transport</keyword>
<accession>A0AAJ1WTN7</accession>
<organism evidence="11 12">
    <name type="scientific">Croceifilum oryzae</name>
    <dbReference type="NCBI Taxonomy" id="1553429"/>
    <lineage>
        <taxon>Bacteria</taxon>
        <taxon>Bacillati</taxon>
        <taxon>Bacillota</taxon>
        <taxon>Bacilli</taxon>
        <taxon>Bacillales</taxon>
        <taxon>Thermoactinomycetaceae</taxon>
        <taxon>Croceifilum</taxon>
    </lineage>
</organism>
<feature type="binding site" evidence="10">
    <location>
        <position position="74"/>
    </location>
    <ligand>
        <name>Na(+)</name>
        <dbReference type="ChEBI" id="CHEBI:29101"/>
        <note>structural</note>
    </ligand>
</feature>
<sequence length="134" mass="15014">MMYWVIGLAGVIGALLRYYVGIFLPSGELYGLPLGTLSVNFIGCFSLSWFTVWSMERKQIPSWFRTGFATGFIGAFTTFSTFSVEVVKMLHDGLWIMAFSYVLLSLWGGLLLTWSGYKIASKQGNKRSLEGEHS</sequence>
<feature type="transmembrane region" description="Helical" evidence="10">
    <location>
        <begin position="5"/>
        <end position="24"/>
    </location>
</feature>
<dbReference type="NCBIfam" id="TIGR00494">
    <property type="entry name" value="crcB"/>
    <property type="match status" value="1"/>
</dbReference>
<comment type="activity regulation">
    <text evidence="10">Na(+) is not transported, but it plays an essential structural role and its presence is essential for fluoride channel function.</text>
</comment>
<protein>
    <recommendedName>
        <fullName evidence="10">Fluoride-specific ion channel FluC</fullName>
    </recommendedName>
</protein>
<keyword evidence="10" id="KW-0479">Metal-binding</keyword>
<dbReference type="EMBL" id="JAUSUV010000014">
    <property type="protein sequence ID" value="MDQ0418598.1"/>
    <property type="molecule type" value="Genomic_DNA"/>
</dbReference>
<dbReference type="GO" id="GO:0005886">
    <property type="term" value="C:plasma membrane"/>
    <property type="evidence" value="ECO:0007669"/>
    <property type="project" value="UniProtKB-SubCell"/>
</dbReference>
<evidence type="ECO:0000256" key="4">
    <source>
        <dbReference type="ARBA" id="ARBA00022989"/>
    </source>
</evidence>
<keyword evidence="6 10" id="KW-0407">Ion channel</keyword>